<dbReference type="InterPro" id="IPR036396">
    <property type="entry name" value="Cyt_P450_sf"/>
</dbReference>
<dbReference type="GO" id="GO:0005506">
    <property type="term" value="F:iron ion binding"/>
    <property type="evidence" value="ECO:0007669"/>
    <property type="project" value="InterPro"/>
</dbReference>
<sequence length="160" mass="17534">MNTFARHAASLIPVNASKLFVDLGYDAISDLVWGKSLGMLLGGPPPPAIKVLLEGKSMSRPKKLMGEYIKWYDIQLAKRRETKLDSPDFHTLLSTADEFDTSGAYDAQPAVVAGADTVSTTLSNICYLIGKISHPSKECCRWKLTRCSAQNKSTRLTISL</sequence>
<dbReference type="GO" id="GO:0020037">
    <property type="term" value="F:heme binding"/>
    <property type="evidence" value="ECO:0007669"/>
    <property type="project" value="InterPro"/>
</dbReference>
<dbReference type="SUPFAM" id="SSF48264">
    <property type="entry name" value="Cytochrome P450"/>
    <property type="match status" value="1"/>
</dbReference>
<dbReference type="Proteomes" id="UP000800200">
    <property type="component" value="Unassembled WGS sequence"/>
</dbReference>
<evidence type="ECO:0008006" key="3">
    <source>
        <dbReference type="Google" id="ProtNLM"/>
    </source>
</evidence>
<dbReference type="GO" id="GO:0004497">
    <property type="term" value="F:monooxygenase activity"/>
    <property type="evidence" value="ECO:0007669"/>
    <property type="project" value="InterPro"/>
</dbReference>
<gene>
    <name evidence="1" type="ORF">K469DRAFT_686499</name>
</gene>
<keyword evidence="2" id="KW-1185">Reference proteome</keyword>
<name>A0A6A6EWI5_9PEZI</name>
<evidence type="ECO:0000313" key="2">
    <source>
        <dbReference type="Proteomes" id="UP000800200"/>
    </source>
</evidence>
<reference evidence="1" key="1">
    <citation type="journal article" date="2020" name="Stud. Mycol.">
        <title>101 Dothideomycetes genomes: a test case for predicting lifestyles and emergence of pathogens.</title>
        <authorList>
            <person name="Haridas S."/>
            <person name="Albert R."/>
            <person name="Binder M."/>
            <person name="Bloem J."/>
            <person name="Labutti K."/>
            <person name="Salamov A."/>
            <person name="Andreopoulos B."/>
            <person name="Baker S."/>
            <person name="Barry K."/>
            <person name="Bills G."/>
            <person name="Bluhm B."/>
            <person name="Cannon C."/>
            <person name="Castanera R."/>
            <person name="Culley D."/>
            <person name="Daum C."/>
            <person name="Ezra D."/>
            <person name="Gonzalez J."/>
            <person name="Henrissat B."/>
            <person name="Kuo A."/>
            <person name="Liang C."/>
            <person name="Lipzen A."/>
            <person name="Lutzoni F."/>
            <person name="Magnuson J."/>
            <person name="Mondo S."/>
            <person name="Nolan M."/>
            <person name="Ohm R."/>
            <person name="Pangilinan J."/>
            <person name="Park H.-J."/>
            <person name="Ramirez L."/>
            <person name="Alfaro M."/>
            <person name="Sun H."/>
            <person name="Tritt A."/>
            <person name="Yoshinaga Y."/>
            <person name="Zwiers L.-H."/>
            <person name="Turgeon B."/>
            <person name="Goodwin S."/>
            <person name="Spatafora J."/>
            <person name="Crous P."/>
            <person name="Grigoriev I."/>
        </authorList>
    </citation>
    <scope>NUCLEOTIDE SEQUENCE</scope>
    <source>
        <strain evidence="1">CBS 207.26</strain>
    </source>
</reference>
<organism evidence="1 2">
    <name type="scientific">Zopfia rhizophila CBS 207.26</name>
    <dbReference type="NCBI Taxonomy" id="1314779"/>
    <lineage>
        <taxon>Eukaryota</taxon>
        <taxon>Fungi</taxon>
        <taxon>Dikarya</taxon>
        <taxon>Ascomycota</taxon>
        <taxon>Pezizomycotina</taxon>
        <taxon>Dothideomycetes</taxon>
        <taxon>Dothideomycetes incertae sedis</taxon>
        <taxon>Zopfiaceae</taxon>
        <taxon>Zopfia</taxon>
    </lineage>
</organism>
<dbReference type="GO" id="GO:0016705">
    <property type="term" value="F:oxidoreductase activity, acting on paired donors, with incorporation or reduction of molecular oxygen"/>
    <property type="evidence" value="ECO:0007669"/>
    <property type="project" value="InterPro"/>
</dbReference>
<protein>
    <recommendedName>
        <fullName evidence="3">Cytochrome P450</fullName>
    </recommendedName>
</protein>
<dbReference type="EMBL" id="ML994611">
    <property type="protein sequence ID" value="KAF2194470.1"/>
    <property type="molecule type" value="Genomic_DNA"/>
</dbReference>
<accession>A0A6A6EWI5</accession>
<proteinExistence type="predicted"/>
<evidence type="ECO:0000313" key="1">
    <source>
        <dbReference type="EMBL" id="KAF2194470.1"/>
    </source>
</evidence>
<dbReference type="AlphaFoldDB" id="A0A6A6EWI5"/>